<dbReference type="EMBL" id="MLAK01001171">
    <property type="protein sequence ID" value="OHS96546.1"/>
    <property type="molecule type" value="Genomic_DNA"/>
</dbReference>
<evidence type="ECO:0000313" key="2">
    <source>
        <dbReference type="EMBL" id="OHS96546.1"/>
    </source>
</evidence>
<feature type="region of interest" description="Disordered" evidence="1">
    <location>
        <begin position="1"/>
        <end position="48"/>
    </location>
</feature>
<gene>
    <name evidence="2" type="ORF">TRFO_09947</name>
</gene>
<feature type="region of interest" description="Disordered" evidence="1">
    <location>
        <begin position="96"/>
        <end position="127"/>
    </location>
</feature>
<evidence type="ECO:0000313" key="3">
    <source>
        <dbReference type="Proteomes" id="UP000179807"/>
    </source>
</evidence>
<feature type="compositionally biased region" description="Low complexity" evidence="1">
    <location>
        <begin position="106"/>
        <end position="119"/>
    </location>
</feature>
<organism evidence="2 3">
    <name type="scientific">Tritrichomonas foetus</name>
    <dbReference type="NCBI Taxonomy" id="1144522"/>
    <lineage>
        <taxon>Eukaryota</taxon>
        <taxon>Metamonada</taxon>
        <taxon>Parabasalia</taxon>
        <taxon>Tritrichomonadida</taxon>
        <taxon>Tritrichomonadidae</taxon>
        <taxon>Tritrichomonas</taxon>
    </lineage>
</organism>
<reference evidence="2" key="1">
    <citation type="submission" date="2016-10" db="EMBL/GenBank/DDBJ databases">
        <authorList>
            <person name="Benchimol M."/>
            <person name="Almeida L.G."/>
            <person name="Vasconcelos A.T."/>
            <person name="Perreira-Neves A."/>
            <person name="Rosa I.A."/>
            <person name="Tasca T."/>
            <person name="Bogo M.R."/>
            <person name="de Souza W."/>
        </authorList>
    </citation>
    <scope>NUCLEOTIDE SEQUENCE [LARGE SCALE GENOMIC DNA]</scope>
    <source>
        <strain evidence="2">K</strain>
    </source>
</reference>
<dbReference type="VEuPathDB" id="TrichDB:TRFO_09947"/>
<sequence>MNSRRSASRGHKSNKPHITIVTPEDDYDPSIMKENIPPRNEEMYNFDKPKVKKTTSLASKFSKKWEHIPSCEPIKYAPEPSEVSISDDIPVMEIPGDFSDCDDEIIPQQPVRPQPTVTRNSSNQSAESILQDIDSLVNRVKEICGEQANKASYLV</sequence>
<dbReference type="RefSeq" id="XP_068349683.1">
    <property type="nucleotide sequence ID" value="XM_068495162.1"/>
</dbReference>
<protein>
    <submittedName>
        <fullName evidence="2">Uncharacterized protein</fullName>
    </submittedName>
</protein>
<evidence type="ECO:0000256" key="1">
    <source>
        <dbReference type="SAM" id="MobiDB-lite"/>
    </source>
</evidence>
<proteinExistence type="predicted"/>
<dbReference type="Proteomes" id="UP000179807">
    <property type="component" value="Unassembled WGS sequence"/>
</dbReference>
<name>A0A1J4JBH6_9EUKA</name>
<dbReference type="GeneID" id="94829866"/>
<feature type="compositionally biased region" description="Basic residues" evidence="1">
    <location>
        <begin position="1"/>
        <end position="15"/>
    </location>
</feature>
<keyword evidence="3" id="KW-1185">Reference proteome</keyword>
<accession>A0A1J4JBH6</accession>
<feature type="compositionally biased region" description="Basic and acidic residues" evidence="1">
    <location>
        <begin position="39"/>
        <end position="48"/>
    </location>
</feature>
<comment type="caution">
    <text evidence="2">The sequence shown here is derived from an EMBL/GenBank/DDBJ whole genome shotgun (WGS) entry which is preliminary data.</text>
</comment>
<dbReference type="AlphaFoldDB" id="A0A1J4JBH6"/>